<evidence type="ECO:0000259" key="1">
    <source>
        <dbReference type="Pfam" id="PF12146"/>
    </source>
</evidence>
<dbReference type="OrthoDB" id="9780134at2"/>
<dbReference type="PANTHER" id="PTHR11005">
    <property type="entry name" value="LYSOSOMAL ACID LIPASE-RELATED"/>
    <property type="match status" value="1"/>
</dbReference>
<feature type="domain" description="Serine aminopeptidase S33" evidence="1">
    <location>
        <begin position="79"/>
        <end position="294"/>
    </location>
</feature>
<name>A0A563U542_9SPHI</name>
<proteinExistence type="predicted"/>
<protein>
    <submittedName>
        <fullName evidence="2">Lysophospholipase</fullName>
    </submittedName>
</protein>
<dbReference type="InterPro" id="IPR022742">
    <property type="entry name" value="Hydrolase_4"/>
</dbReference>
<evidence type="ECO:0000313" key="3">
    <source>
        <dbReference type="Proteomes" id="UP000320042"/>
    </source>
</evidence>
<dbReference type="RefSeq" id="WP_146382737.1">
    <property type="nucleotide sequence ID" value="NZ_VOEJ01000007.1"/>
</dbReference>
<dbReference type="AlphaFoldDB" id="A0A563U542"/>
<dbReference type="EMBL" id="VOEJ01000007">
    <property type="protein sequence ID" value="TWR26457.1"/>
    <property type="molecule type" value="Genomic_DNA"/>
</dbReference>
<keyword evidence="3" id="KW-1185">Reference proteome</keyword>
<reference evidence="2 3" key="1">
    <citation type="submission" date="2019-07" db="EMBL/GenBank/DDBJ databases">
        <authorList>
            <person name="Kim J."/>
        </authorList>
    </citation>
    <scope>NUCLEOTIDE SEQUENCE [LARGE SCALE GENOMIC DNA]</scope>
    <source>
        <strain evidence="3">dk17</strain>
    </source>
</reference>
<dbReference type="Pfam" id="PF12146">
    <property type="entry name" value="Hydrolase_4"/>
    <property type="match status" value="1"/>
</dbReference>
<sequence>MRYIYLVLIAALSFFDISNGYAQSSYTSTDFFVPNGDLQIQVRKVTENTYSSRKKKPLLLVNGSVGATALFDLPVEDASFAKALADAGFTVYMMNVRGWERSTAPAYNTTDTALVAGSCQEASLDIDAVINYIAKDVPDGKVNLLGAEAGGHWASFYTSLHADKVLHLIVLNSLYGVKAPWKAIAVAIPNYNNWLLSEQAIANNWANTSATDTLMQVDSLVGNTFAKAATGYSPNRLLKIPGGFMKESLQMAQGKKYWDAKDITVPILLVRCEHDEWSRPEDLEAYFNELPAATPKKKLVISHADKYVALDRNTAARRSLIIAIDNFIKKGI</sequence>
<gene>
    <name evidence="2" type="ORF">FPZ43_14950</name>
</gene>
<dbReference type="Gene3D" id="3.40.50.1820">
    <property type="entry name" value="alpha/beta hydrolase"/>
    <property type="match status" value="1"/>
</dbReference>
<comment type="caution">
    <text evidence="2">The sequence shown here is derived from an EMBL/GenBank/DDBJ whole genome shotgun (WGS) entry which is preliminary data.</text>
</comment>
<dbReference type="SUPFAM" id="SSF53474">
    <property type="entry name" value="alpha/beta-Hydrolases"/>
    <property type="match status" value="1"/>
</dbReference>
<accession>A0A563U542</accession>
<dbReference type="Proteomes" id="UP000320042">
    <property type="component" value="Unassembled WGS sequence"/>
</dbReference>
<dbReference type="InterPro" id="IPR029058">
    <property type="entry name" value="AB_hydrolase_fold"/>
</dbReference>
<organism evidence="2 3">
    <name type="scientific">Mucilaginibacter pallidiroseus</name>
    <dbReference type="NCBI Taxonomy" id="2599295"/>
    <lineage>
        <taxon>Bacteria</taxon>
        <taxon>Pseudomonadati</taxon>
        <taxon>Bacteroidota</taxon>
        <taxon>Sphingobacteriia</taxon>
        <taxon>Sphingobacteriales</taxon>
        <taxon>Sphingobacteriaceae</taxon>
        <taxon>Mucilaginibacter</taxon>
    </lineage>
</organism>
<evidence type="ECO:0000313" key="2">
    <source>
        <dbReference type="EMBL" id="TWR26457.1"/>
    </source>
</evidence>